<dbReference type="InterPro" id="IPR051975">
    <property type="entry name" value="mtLSU_mL45"/>
</dbReference>
<reference evidence="5" key="1">
    <citation type="journal article" date="2020" name="Stud. Mycol.">
        <title>101 Dothideomycetes genomes: a test case for predicting lifestyles and emergence of pathogens.</title>
        <authorList>
            <person name="Haridas S."/>
            <person name="Albert R."/>
            <person name="Binder M."/>
            <person name="Bloem J."/>
            <person name="Labutti K."/>
            <person name="Salamov A."/>
            <person name="Andreopoulos B."/>
            <person name="Baker S."/>
            <person name="Barry K."/>
            <person name="Bills G."/>
            <person name="Bluhm B."/>
            <person name="Cannon C."/>
            <person name="Castanera R."/>
            <person name="Culley D."/>
            <person name="Daum C."/>
            <person name="Ezra D."/>
            <person name="Gonzalez J."/>
            <person name="Henrissat B."/>
            <person name="Kuo A."/>
            <person name="Liang C."/>
            <person name="Lipzen A."/>
            <person name="Lutzoni F."/>
            <person name="Magnuson J."/>
            <person name="Mondo S."/>
            <person name="Nolan M."/>
            <person name="Ohm R."/>
            <person name="Pangilinan J."/>
            <person name="Park H.-J."/>
            <person name="Ramirez L."/>
            <person name="Alfaro M."/>
            <person name="Sun H."/>
            <person name="Tritt A."/>
            <person name="Yoshinaga Y."/>
            <person name="Zwiers L.-H."/>
            <person name="Turgeon B."/>
            <person name="Goodwin S."/>
            <person name="Spatafora J."/>
            <person name="Crous P."/>
            <person name="Grigoriev I."/>
        </authorList>
    </citation>
    <scope>NUCLEOTIDE SEQUENCE</scope>
    <source>
        <strain evidence="5">CBS 183.55</strain>
    </source>
</reference>
<dbReference type="GO" id="GO:0005739">
    <property type="term" value="C:mitochondrion"/>
    <property type="evidence" value="ECO:0007669"/>
    <property type="project" value="UniProtKB-SubCell"/>
</dbReference>
<name>A0A6A5S3Z3_9PLEO</name>
<gene>
    <name evidence="5" type="ORF">M421DRAFT_415374</name>
</gene>
<evidence type="ECO:0000256" key="4">
    <source>
        <dbReference type="SAM" id="MobiDB-lite"/>
    </source>
</evidence>
<dbReference type="RefSeq" id="XP_033454588.1">
    <property type="nucleotide sequence ID" value="XM_033590677.1"/>
</dbReference>
<dbReference type="AlphaFoldDB" id="A0A6A5S3Z3"/>
<sequence>MSTQLPLRLVRSPMYRQCLFRRRIPSTQPLASPSTRAFSSTPSRPRRKENRLVDVRMQLAGAEATVKGQPAPNVQSSSKREVQDMAEDIGLLQNTVIRASFSKLPAPTSWEFYSYFWTVLKARFTGLYTRSHFKRCVHKSGIASYLPVDLLKQSMLKNKAKEMYQRYYELLAAGDIEALRPLCLPPLASSLRTQIAARGSVRTSWQLHKFKSARIASHRCAPLGSDHPDTSYRQCIVRLESEQSLTVSPLATRAEPRKTRAPKWTPSASTKKDMAAESTKVKAETRQSQTVVEYLVMQTRVMDGKEEEWKIWGFADETTPAKMEEDETYWRKMLAIQSAA</sequence>
<keyword evidence="6" id="KW-1185">Reference proteome</keyword>
<dbReference type="OrthoDB" id="19619at2759"/>
<feature type="compositionally biased region" description="Polar residues" evidence="4">
    <location>
        <begin position="28"/>
        <end position="43"/>
    </location>
</feature>
<evidence type="ECO:0000256" key="3">
    <source>
        <dbReference type="ARBA" id="ARBA00023128"/>
    </source>
</evidence>
<feature type="region of interest" description="Disordered" evidence="4">
    <location>
        <begin position="247"/>
        <end position="282"/>
    </location>
</feature>
<evidence type="ECO:0000256" key="1">
    <source>
        <dbReference type="ARBA" id="ARBA00004173"/>
    </source>
</evidence>
<accession>A0A6A5S3Z3</accession>
<dbReference type="PANTHER" id="PTHR28554">
    <property type="entry name" value="39S RIBOSOMAL PROTEIN L45, MITOCHONDRIAL"/>
    <property type="match status" value="1"/>
</dbReference>
<evidence type="ECO:0000313" key="6">
    <source>
        <dbReference type="Proteomes" id="UP000800082"/>
    </source>
</evidence>
<organism evidence="5 6">
    <name type="scientific">Didymella exigua CBS 183.55</name>
    <dbReference type="NCBI Taxonomy" id="1150837"/>
    <lineage>
        <taxon>Eukaryota</taxon>
        <taxon>Fungi</taxon>
        <taxon>Dikarya</taxon>
        <taxon>Ascomycota</taxon>
        <taxon>Pezizomycotina</taxon>
        <taxon>Dothideomycetes</taxon>
        <taxon>Pleosporomycetidae</taxon>
        <taxon>Pleosporales</taxon>
        <taxon>Pleosporineae</taxon>
        <taxon>Didymellaceae</taxon>
        <taxon>Didymella</taxon>
    </lineage>
</organism>
<dbReference type="Gene3D" id="3.10.450.240">
    <property type="match status" value="1"/>
</dbReference>
<feature type="region of interest" description="Disordered" evidence="4">
    <location>
        <begin position="28"/>
        <end position="49"/>
    </location>
</feature>
<evidence type="ECO:0000313" key="5">
    <source>
        <dbReference type="EMBL" id="KAF1934340.1"/>
    </source>
</evidence>
<dbReference type="GeneID" id="54348345"/>
<evidence type="ECO:0008006" key="7">
    <source>
        <dbReference type="Google" id="ProtNLM"/>
    </source>
</evidence>
<proteinExistence type="predicted"/>
<dbReference type="Proteomes" id="UP000800082">
    <property type="component" value="Unassembled WGS sequence"/>
</dbReference>
<protein>
    <recommendedName>
        <fullName evidence="7">Tim44-like domain-containing protein</fullName>
    </recommendedName>
</protein>
<evidence type="ECO:0000256" key="2">
    <source>
        <dbReference type="ARBA" id="ARBA00022946"/>
    </source>
</evidence>
<dbReference type="PANTHER" id="PTHR28554:SF1">
    <property type="entry name" value="LARGE RIBOSOMAL SUBUNIT PROTEIN ML45"/>
    <property type="match status" value="1"/>
</dbReference>
<comment type="subcellular location">
    <subcellularLocation>
        <location evidence="1">Mitochondrion</location>
    </subcellularLocation>
</comment>
<keyword evidence="2" id="KW-0809">Transit peptide</keyword>
<keyword evidence="3" id="KW-0496">Mitochondrion</keyword>
<dbReference type="EMBL" id="ML978956">
    <property type="protein sequence ID" value="KAF1934340.1"/>
    <property type="molecule type" value="Genomic_DNA"/>
</dbReference>
<feature type="compositionally biased region" description="Basic and acidic residues" evidence="4">
    <location>
        <begin position="270"/>
        <end position="282"/>
    </location>
</feature>